<dbReference type="Pfam" id="PF08241">
    <property type="entry name" value="Methyltransf_11"/>
    <property type="match status" value="1"/>
</dbReference>
<keyword evidence="1" id="KW-0812">Transmembrane</keyword>
<gene>
    <name evidence="3" type="ORF">K1I37_13380</name>
</gene>
<evidence type="ECO:0000313" key="4">
    <source>
        <dbReference type="Proteomes" id="UP000829401"/>
    </source>
</evidence>
<dbReference type="OrthoDB" id="9784101at2"/>
<dbReference type="PANTHER" id="PTHR45277">
    <property type="entry name" value="EXPRESSED PROTEIN"/>
    <property type="match status" value="1"/>
</dbReference>
<dbReference type="Proteomes" id="UP000829401">
    <property type="component" value="Chromosome"/>
</dbReference>
<dbReference type="InterPro" id="IPR029063">
    <property type="entry name" value="SAM-dependent_MTases_sf"/>
</dbReference>
<accession>A0A9E6ZE06</accession>
<evidence type="ECO:0000313" key="3">
    <source>
        <dbReference type="EMBL" id="UNO47682.1"/>
    </source>
</evidence>
<dbReference type="GO" id="GO:0008757">
    <property type="term" value="F:S-adenosylmethionine-dependent methyltransferase activity"/>
    <property type="evidence" value="ECO:0007669"/>
    <property type="project" value="InterPro"/>
</dbReference>
<feature type="transmembrane region" description="Helical" evidence="1">
    <location>
        <begin position="49"/>
        <end position="70"/>
    </location>
</feature>
<dbReference type="KEGG" id="aaco:K1I37_13380"/>
<dbReference type="AlphaFoldDB" id="A0A9E6ZE06"/>
<keyword evidence="3" id="KW-0808">Transferase</keyword>
<dbReference type="CDD" id="cd02440">
    <property type="entry name" value="AdoMet_MTases"/>
    <property type="match status" value="1"/>
</dbReference>
<dbReference type="GO" id="GO:0032259">
    <property type="term" value="P:methylation"/>
    <property type="evidence" value="ECO:0007669"/>
    <property type="project" value="UniProtKB-KW"/>
</dbReference>
<dbReference type="RefSeq" id="WP_161624398.1">
    <property type="nucleotide sequence ID" value="NZ_AURB01000196.1"/>
</dbReference>
<feature type="transmembrane region" description="Helical" evidence="1">
    <location>
        <begin position="20"/>
        <end position="37"/>
    </location>
</feature>
<organism evidence="3 4">
    <name type="scientific">Alicyclobacillus acidoterrestris (strain ATCC 49025 / DSM 3922 / CIP 106132 / NCIMB 13137 / GD3B)</name>
    <dbReference type="NCBI Taxonomy" id="1356854"/>
    <lineage>
        <taxon>Bacteria</taxon>
        <taxon>Bacillati</taxon>
        <taxon>Bacillota</taxon>
        <taxon>Bacilli</taxon>
        <taxon>Bacillales</taxon>
        <taxon>Alicyclobacillaceae</taxon>
        <taxon>Alicyclobacillus</taxon>
    </lineage>
</organism>
<sequence>MKKNPAVPDYGIYAPYVVRYLSILGAILLIFGLFGVTSRYGPWIQVQHVLGRWMLLGCIIVILEAAYMVWGSKVGNRKERDRVVELLGITGDELALDVGCGRGLILHAIAKRLGSGKAVGMDIWNSRDVSGNNPAVTLENAKLEGVADRIEIVNGDARAMPFADNSFDAVASGLVIHNISGDDDRRRAIREVYRVLKPGGRFAILDFQRTKVYAEEFRKCGAMDVKIHGPHYAMFPPVKIVSGKKAKR</sequence>
<reference evidence="4" key="1">
    <citation type="journal article" date="2022" name="G3 (Bethesda)">
        <title>Unveiling the complete genome sequence of Alicyclobacillus acidoterrestris DSM 3922T, a taint-producing strain.</title>
        <authorList>
            <person name="Leonardo I.C."/>
            <person name="Barreto Crespo M.T."/>
            <person name="Gaspar F.B."/>
        </authorList>
    </citation>
    <scope>NUCLEOTIDE SEQUENCE [LARGE SCALE GENOMIC DNA]</scope>
    <source>
        <strain evidence="4">DSM 3922</strain>
    </source>
</reference>
<keyword evidence="1" id="KW-1133">Transmembrane helix</keyword>
<dbReference type="InterPro" id="IPR013216">
    <property type="entry name" value="Methyltransf_11"/>
</dbReference>
<dbReference type="PANTHER" id="PTHR45277:SF1">
    <property type="entry name" value="EXPRESSED PROTEIN"/>
    <property type="match status" value="1"/>
</dbReference>
<feature type="domain" description="Methyltransferase type 11" evidence="2">
    <location>
        <begin position="96"/>
        <end position="204"/>
    </location>
</feature>
<protein>
    <submittedName>
        <fullName evidence="3">Methyltransferase domain-containing protein</fullName>
    </submittedName>
</protein>
<keyword evidence="1" id="KW-0472">Membrane</keyword>
<keyword evidence="4" id="KW-1185">Reference proteome</keyword>
<evidence type="ECO:0000256" key="1">
    <source>
        <dbReference type="SAM" id="Phobius"/>
    </source>
</evidence>
<dbReference type="Gene3D" id="3.40.50.150">
    <property type="entry name" value="Vaccinia Virus protein VP39"/>
    <property type="match status" value="1"/>
</dbReference>
<proteinExistence type="predicted"/>
<name>A0A9E6ZE06_ALIAG</name>
<keyword evidence="3" id="KW-0489">Methyltransferase</keyword>
<dbReference type="SUPFAM" id="SSF53335">
    <property type="entry name" value="S-adenosyl-L-methionine-dependent methyltransferases"/>
    <property type="match status" value="1"/>
</dbReference>
<dbReference type="EMBL" id="CP080467">
    <property type="protein sequence ID" value="UNO47682.1"/>
    <property type="molecule type" value="Genomic_DNA"/>
</dbReference>
<evidence type="ECO:0000259" key="2">
    <source>
        <dbReference type="Pfam" id="PF08241"/>
    </source>
</evidence>